<gene>
    <name evidence="9 10" type="primary">ftr70</name>
</gene>
<dbReference type="SUPFAM" id="SSF57850">
    <property type="entry name" value="RING/U-box"/>
    <property type="match status" value="1"/>
</dbReference>
<dbReference type="RefSeq" id="XP_021336575.1">
    <property type="nucleotide sequence ID" value="XM_021480900.3"/>
</dbReference>
<keyword evidence="9" id="KW-0436">Ligase</keyword>
<dbReference type="SMART" id="SM00184">
    <property type="entry name" value="RING"/>
    <property type="match status" value="1"/>
</dbReference>
<dbReference type="PROSITE" id="PS50119">
    <property type="entry name" value="ZF_BBOX"/>
    <property type="match status" value="1"/>
</dbReference>
<evidence type="ECO:0000313" key="9">
    <source>
        <dbReference type="RefSeq" id="XP_021336575.1"/>
    </source>
</evidence>
<evidence type="ECO:0000313" key="8">
    <source>
        <dbReference type="Proteomes" id="UP000000437"/>
    </source>
</evidence>
<dbReference type="SUPFAM" id="SSF57845">
    <property type="entry name" value="B-box zinc-binding domain"/>
    <property type="match status" value="1"/>
</dbReference>
<organism evidence="8 9">
    <name type="scientific">Danio rerio</name>
    <name type="common">Zebrafish</name>
    <name type="synonym">Brachydanio rerio</name>
    <dbReference type="NCBI Taxonomy" id="7955"/>
    <lineage>
        <taxon>Eukaryota</taxon>
        <taxon>Metazoa</taxon>
        <taxon>Chordata</taxon>
        <taxon>Craniata</taxon>
        <taxon>Vertebrata</taxon>
        <taxon>Euteleostomi</taxon>
        <taxon>Actinopterygii</taxon>
        <taxon>Neopterygii</taxon>
        <taxon>Teleostei</taxon>
        <taxon>Ostariophysi</taxon>
        <taxon>Cypriniformes</taxon>
        <taxon>Danionidae</taxon>
        <taxon>Danioninae</taxon>
        <taxon>Danio</taxon>
    </lineage>
</organism>
<dbReference type="InterPro" id="IPR017907">
    <property type="entry name" value="Znf_RING_CS"/>
</dbReference>
<dbReference type="Gene3D" id="3.30.160.60">
    <property type="entry name" value="Classic Zinc Finger"/>
    <property type="match status" value="1"/>
</dbReference>
<evidence type="ECO:0000256" key="1">
    <source>
        <dbReference type="ARBA" id="ARBA00022723"/>
    </source>
</evidence>
<evidence type="ECO:0000256" key="2">
    <source>
        <dbReference type="ARBA" id="ARBA00022771"/>
    </source>
</evidence>
<dbReference type="InterPro" id="IPR058030">
    <property type="entry name" value="TRIM8/14/16/25/29/45/65_CC"/>
</dbReference>
<dbReference type="PANTHER" id="PTHR25465:SF75">
    <property type="entry name" value="E3 UBIQUITIN_ISG15 LIGASE TRIM25-RELATED"/>
    <property type="match status" value="1"/>
</dbReference>
<dbReference type="InterPro" id="IPR013083">
    <property type="entry name" value="Znf_RING/FYVE/PHD"/>
</dbReference>
<feature type="domain" description="RING-type" evidence="6">
    <location>
        <begin position="14"/>
        <end position="57"/>
    </location>
</feature>
<dbReference type="CDD" id="cd19769">
    <property type="entry name" value="Bbox2_TRIM16-like"/>
    <property type="match status" value="1"/>
</dbReference>
<protein>
    <submittedName>
        <fullName evidence="9">E3 ubiquitin/ISG15 ligase TRIM25</fullName>
    </submittedName>
</protein>
<dbReference type="ZFIN" id="ZDB-GENE-090508-11">
    <property type="gene designation" value="ftr70"/>
</dbReference>
<feature type="domain" description="B box-type" evidence="7">
    <location>
        <begin position="139"/>
        <end position="178"/>
    </location>
</feature>
<keyword evidence="8" id="KW-1185">Reference proteome</keyword>
<feature type="coiled-coil region" evidence="5">
    <location>
        <begin position="186"/>
        <end position="285"/>
    </location>
</feature>
<keyword evidence="3" id="KW-0862">Zinc</keyword>
<evidence type="ECO:0000259" key="7">
    <source>
        <dbReference type="PROSITE" id="PS50119"/>
    </source>
</evidence>
<keyword evidence="5" id="KW-0175">Coiled coil</keyword>
<accession>A0A8M9QNX8</accession>
<dbReference type="GO" id="GO:0016874">
    <property type="term" value="F:ligase activity"/>
    <property type="evidence" value="ECO:0007669"/>
    <property type="project" value="UniProtKB-KW"/>
</dbReference>
<dbReference type="InterPro" id="IPR000315">
    <property type="entry name" value="Znf_B-box"/>
</dbReference>
<dbReference type="Proteomes" id="UP000000437">
    <property type="component" value="Chromosome 13"/>
</dbReference>
<reference evidence="9" key="1">
    <citation type="submission" date="2025-08" db="UniProtKB">
        <authorList>
            <consortium name="RefSeq"/>
        </authorList>
    </citation>
    <scope>IDENTIFICATION</scope>
    <source>
        <strain evidence="9">Tuebingen</strain>
        <tissue evidence="9">Fibroblasts and whole tissue</tissue>
    </source>
</reference>
<dbReference type="FunCoup" id="A0A8M9QNX8">
    <property type="interactions" value="2"/>
</dbReference>
<dbReference type="GeneID" id="793898"/>
<dbReference type="InterPro" id="IPR051051">
    <property type="entry name" value="E3_ubiq-ligase_TRIM/RNF"/>
</dbReference>
<dbReference type="GO" id="GO:0008270">
    <property type="term" value="F:zinc ion binding"/>
    <property type="evidence" value="ECO:0007669"/>
    <property type="project" value="UniProtKB-KW"/>
</dbReference>
<dbReference type="PROSITE" id="PS50089">
    <property type="entry name" value="ZF_RING_2"/>
    <property type="match status" value="1"/>
</dbReference>
<proteinExistence type="predicted"/>
<dbReference type="PANTHER" id="PTHR25465">
    <property type="entry name" value="B-BOX DOMAIN CONTAINING"/>
    <property type="match status" value="1"/>
</dbReference>
<evidence type="ECO:0000259" key="6">
    <source>
        <dbReference type="PROSITE" id="PS50089"/>
    </source>
</evidence>
<evidence type="ECO:0000256" key="5">
    <source>
        <dbReference type="SAM" id="Coils"/>
    </source>
</evidence>
<evidence type="ECO:0000313" key="10">
    <source>
        <dbReference type="ZFIN" id="ZDB-GENE-090508-11"/>
    </source>
</evidence>
<name>A0A8M9QNX8_DANRE</name>
<dbReference type="PROSITE" id="PS00518">
    <property type="entry name" value="ZF_RING_1"/>
    <property type="match status" value="1"/>
</dbReference>
<dbReference type="Pfam" id="PF25600">
    <property type="entry name" value="TRIM_CC"/>
    <property type="match status" value="1"/>
</dbReference>
<dbReference type="OrthoDB" id="6105938at2759"/>
<dbReference type="AGR" id="ZFIN:ZDB-GENE-090508-11"/>
<keyword evidence="2 4" id="KW-0863">Zinc-finger</keyword>
<dbReference type="SMART" id="SM00336">
    <property type="entry name" value="BBOX"/>
    <property type="match status" value="1"/>
</dbReference>
<dbReference type="CTD" id="793898"/>
<keyword evidence="1" id="KW-0479">Metal-binding</keyword>
<dbReference type="InterPro" id="IPR027370">
    <property type="entry name" value="Znf-RING_euk"/>
</dbReference>
<sequence>MAESLSDVQNPFDCSICLEVFKDPVTTPCGHSFCMNCIKDFWDKESLKPVFSCPTCRNKFNPRPNLGRSVVLAGILEKRKQDVPAGHGDVQCDVCKGRKLKAVRSCLVCLASFCQTHLQPHCDSEALKKHKLVNASANLQQQICPQHHKALEIYCYEDKRCICVLCLGQHRGHKTVSAANEMPEKKEELKIKKKELVQQINDTNENLRAFRKAADLHKSSAQAAVEHSDRIFTELIRSLTKKRTEVRGEIRAQEKRETQQIIGYIQKREQEISNLQKRNDKLGQILCTEDYIHFFQNYSSHSTKIPYTLPKKVHDDLVTFREVDQSVSELKRKLDEVCEEHMGKISKKVADVHIIQSATILQFTVSEDSTEDDSESSQDE</sequence>
<dbReference type="Gene3D" id="4.10.830.40">
    <property type="match status" value="1"/>
</dbReference>
<evidence type="ECO:0000256" key="3">
    <source>
        <dbReference type="ARBA" id="ARBA00022833"/>
    </source>
</evidence>
<evidence type="ECO:0000256" key="4">
    <source>
        <dbReference type="PROSITE-ProRule" id="PRU00024"/>
    </source>
</evidence>
<dbReference type="KEGG" id="dre:793898"/>
<dbReference type="InterPro" id="IPR001841">
    <property type="entry name" value="Znf_RING"/>
</dbReference>
<dbReference type="Gene3D" id="3.30.40.10">
    <property type="entry name" value="Zinc/RING finger domain, C3HC4 (zinc finger)"/>
    <property type="match status" value="1"/>
</dbReference>
<dbReference type="Pfam" id="PF13445">
    <property type="entry name" value="zf-RING_UBOX"/>
    <property type="match status" value="1"/>
</dbReference>
<dbReference type="Pfam" id="PF00643">
    <property type="entry name" value="zf-B_box"/>
    <property type="match status" value="1"/>
</dbReference>
<dbReference type="AlphaFoldDB" id="A0A8M9QNX8"/>